<dbReference type="GO" id="GO:0005634">
    <property type="term" value="C:nucleus"/>
    <property type="evidence" value="ECO:0007669"/>
    <property type="project" value="TreeGrafter"/>
</dbReference>
<dbReference type="AlphaFoldDB" id="A0A445G9V3"/>
<dbReference type="SUPFAM" id="SSF50249">
    <property type="entry name" value="Nucleic acid-binding proteins"/>
    <property type="match status" value="1"/>
</dbReference>
<evidence type="ECO:0000259" key="8">
    <source>
        <dbReference type="Pfam" id="PF17207"/>
    </source>
</evidence>
<dbReference type="Pfam" id="PF02458">
    <property type="entry name" value="Transferase"/>
    <property type="match status" value="1"/>
</dbReference>
<dbReference type="InterPro" id="IPR031327">
    <property type="entry name" value="MCM"/>
</dbReference>
<evidence type="ECO:0000256" key="1">
    <source>
        <dbReference type="ARBA" id="ARBA00012551"/>
    </source>
</evidence>
<name>A0A445G9V3_GLYSO</name>
<evidence type="ECO:0000256" key="2">
    <source>
        <dbReference type="ARBA" id="ARBA00022741"/>
    </source>
</evidence>
<keyword evidence="2" id="KW-0547">Nucleotide-binding</keyword>
<comment type="caution">
    <text evidence="10">The sequence shown here is derived from an EMBL/GenBank/DDBJ whole genome shotgun (WGS) entry which is preliminary data.</text>
</comment>
<evidence type="ECO:0000256" key="6">
    <source>
        <dbReference type="SAM" id="MobiDB-lite"/>
    </source>
</evidence>
<dbReference type="InterPro" id="IPR033762">
    <property type="entry name" value="MCM_OB"/>
</dbReference>
<dbReference type="GO" id="GO:0005524">
    <property type="term" value="F:ATP binding"/>
    <property type="evidence" value="ECO:0007669"/>
    <property type="project" value="UniProtKB-KW"/>
</dbReference>
<evidence type="ECO:0000259" key="7">
    <source>
        <dbReference type="Pfam" id="PF00493"/>
    </source>
</evidence>
<dbReference type="SUPFAM" id="SSF52540">
    <property type="entry name" value="P-loop containing nucleoside triphosphate hydrolases"/>
    <property type="match status" value="1"/>
</dbReference>
<dbReference type="Gene3D" id="3.40.50.300">
    <property type="entry name" value="P-loop containing nucleotide triphosphate hydrolases"/>
    <property type="match status" value="2"/>
</dbReference>
<proteinExistence type="predicted"/>
<dbReference type="EMBL" id="QZWG01000017">
    <property type="protein sequence ID" value="RZB57975.1"/>
    <property type="molecule type" value="Genomic_DNA"/>
</dbReference>
<keyword evidence="10" id="KW-0489">Methyltransferase</keyword>
<dbReference type="EC" id="3.6.4.12" evidence="1"/>
<evidence type="ECO:0000256" key="5">
    <source>
        <dbReference type="ARBA" id="ARBA00047995"/>
    </source>
</evidence>
<feature type="domain" description="MCM C-terminal AAA(+) ATPase" evidence="7">
    <location>
        <begin position="669"/>
        <end position="712"/>
    </location>
</feature>
<dbReference type="InterPro" id="IPR041562">
    <property type="entry name" value="MCM_lid"/>
</dbReference>
<feature type="region of interest" description="Disordered" evidence="6">
    <location>
        <begin position="513"/>
        <end position="559"/>
    </location>
</feature>
<dbReference type="InterPro" id="IPR027417">
    <property type="entry name" value="P-loop_NTPase"/>
</dbReference>
<dbReference type="GO" id="GO:0000727">
    <property type="term" value="P:double-strand break repair via break-induced replication"/>
    <property type="evidence" value="ECO:0007669"/>
    <property type="project" value="TreeGrafter"/>
</dbReference>
<dbReference type="Pfam" id="PF17855">
    <property type="entry name" value="MCM_lid"/>
    <property type="match status" value="1"/>
</dbReference>
<gene>
    <name evidence="10" type="ORF">D0Y65_046577</name>
</gene>
<evidence type="ECO:0000313" key="10">
    <source>
        <dbReference type="EMBL" id="RZB57975.1"/>
    </source>
</evidence>
<dbReference type="GO" id="GO:0016887">
    <property type="term" value="F:ATP hydrolysis activity"/>
    <property type="evidence" value="ECO:0007669"/>
    <property type="project" value="RHEA"/>
</dbReference>
<dbReference type="GO" id="GO:0008168">
    <property type="term" value="F:methyltransferase activity"/>
    <property type="evidence" value="ECO:0007669"/>
    <property type="project" value="UniProtKB-KW"/>
</dbReference>
<protein>
    <recommendedName>
        <fullName evidence="1">DNA helicase</fullName>
        <ecNumber evidence="1">3.6.4.12</ecNumber>
    </recommendedName>
</protein>
<evidence type="ECO:0000313" key="11">
    <source>
        <dbReference type="Proteomes" id="UP000289340"/>
    </source>
</evidence>
<feature type="domain" description="MCM AAA-lid" evidence="9">
    <location>
        <begin position="727"/>
        <end position="806"/>
    </location>
</feature>
<dbReference type="Gene3D" id="2.40.50.140">
    <property type="entry name" value="Nucleic acid-binding proteins"/>
    <property type="match status" value="1"/>
</dbReference>
<organism evidence="10 11">
    <name type="scientific">Glycine soja</name>
    <name type="common">Wild soybean</name>
    <dbReference type="NCBI Taxonomy" id="3848"/>
    <lineage>
        <taxon>Eukaryota</taxon>
        <taxon>Viridiplantae</taxon>
        <taxon>Streptophyta</taxon>
        <taxon>Embryophyta</taxon>
        <taxon>Tracheophyta</taxon>
        <taxon>Spermatophyta</taxon>
        <taxon>Magnoliopsida</taxon>
        <taxon>eudicotyledons</taxon>
        <taxon>Gunneridae</taxon>
        <taxon>Pentapetalae</taxon>
        <taxon>rosids</taxon>
        <taxon>fabids</taxon>
        <taxon>Fabales</taxon>
        <taxon>Fabaceae</taxon>
        <taxon>Papilionoideae</taxon>
        <taxon>50 kb inversion clade</taxon>
        <taxon>NPAAA clade</taxon>
        <taxon>indigoferoid/millettioid clade</taxon>
        <taxon>Phaseoleae</taxon>
        <taxon>Glycine</taxon>
        <taxon>Glycine subgen. Soja</taxon>
    </lineage>
</organism>
<keyword evidence="10" id="KW-0808">Transferase</keyword>
<sequence>MARPKRRATKFIPNRTTLHHPPVVAPISVVDHCLPYEKHNLYDVTFNNTILRDHHHRVLTVGLDDENQKPKEEEKATVLCMCVTSHQGRLIATIKFEVVDVLRDTKQKRHPDGYEDGNTTLRKVSSAANFIWSCVGGGFKLEKLFHQFKSLIFTLSLFLINTGDLIFTPKIAKKKVLVYYYPLAGRLRSVDDHTHKLEVDCNGEGAVFAEAFMARVLVYYSSSHNTEVYSTMLYSDEMEMRLNKVSELIHNSTNHQNLDSAGVSVHFQEIVDLDDGTYEAVARSDFVITRVAFRDNSSKYYINDRTSNFTEVTKKLKGKGVDLDNNRFLILQGEVEQISLMKPKAQGPHDEVETEKYRSELAKVRAELEPWEKDLIEHNGKLEVACTVAKLLNDKVRMISLTFKCYCSVHAIKLLIPSAVSLMKVLSQAFEDAQKQTEIISETIKSKTASICQINSDIEKRKHEGIYGHMGDLGAIDETLPFNIGFNLRTDVESSHSTSVELHNRCRKVALQRRSSNRYTDDDSHETSKRARTYFSSRVQSDDDLDGMHQTGNDQDDDKFDDEAAEMHQVQGTLQEWVIRDETTYRNFHKLTLQEGPGIVPAGRVPRNKEVILVNDLIDYARIGKKLYVEKTEHKTVYASGKGASVMGPTDAVHKDLVITVDKHQGDLHNTLIQNLKDSDPIISRFDIVCVVKDVVEPNTAEMLATFVVDNHFKSQDVHILPQELPKKYITYAKLNISPRLDDLKMVKDELSETYAELQRKSSYGQGVHIAIRHLESMIRMSEAHARMHLKQHVTQENADMAIRVLL</sequence>
<dbReference type="PANTHER" id="PTHR11630">
    <property type="entry name" value="DNA REPLICATION LICENSING FACTOR MCM FAMILY MEMBER"/>
    <property type="match status" value="1"/>
</dbReference>
<dbReference type="Pfam" id="PF17207">
    <property type="entry name" value="MCM_OB"/>
    <property type="match status" value="1"/>
</dbReference>
<keyword evidence="4" id="KW-0238">DNA-binding</keyword>
<dbReference type="GO" id="GO:0003697">
    <property type="term" value="F:single-stranded DNA binding"/>
    <property type="evidence" value="ECO:0007669"/>
    <property type="project" value="TreeGrafter"/>
</dbReference>
<reference evidence="10 11" key="1">
    <citation type="submission" date="2018-09" db="EMBL/GenBank/DDBJ databases">
        <title>A high-quality reference genome of wild soybean provides a powerful tool to mine soybean genomes.</title>
        <authorList>
            <person name="Xie M."/>
            <person name="Chung C.Y.L."/>
            <person name="Li M.-W."/>
            <person name="Wong F.-L."/>
            <person name="Chan T.-F."/>
            <person name="Lam H.-M."/>
        </authorList>
    </citation>
    <scope>NUCLEOTIDE SEQUENCE [LARGE SCALE GENOMIC DNA]</scope>
    <source>
        <strain evidence="11">cv. W05</strain>
        <tissue evidence="10">Hypocotyl of etiolated seedlings</tissue>
    </source>
</reference>
<accession>A0A445G9V3</accession>
<dbReference type="GO" id="GO:0042555">
    <property type="term" value="C:MCM complex"/>
    <property type="evidence" value="ECO:0007669"/>
    <property type="project" value="TreeGrafter"/>
</dbReference>
<keyword evidence="11" id="KW-1185">Reference proteome</keyword>
<keyword evidence="3" id="KW-0067">ATP-binding</keyword>
<dbReference type="GO" id="GO:0043138">
    <property type="term" value="F:3'-5' DNA helicase activity"/>
    <property type="evidence" value="ECO:0007669"/>
    <property type="project" value="TreeGrafter"/>
</dbReference>
<evidence type="ECO:0000256" key="3">
    <source>
        <dbReference type="ARBA" id="ARBA00022840"/>
    </source>
</evidence>
<dbReference type="GO" id="GO:0017116">
    <property type="term" value="F:single-stranded DNA helicase activity"/>
    <property type="evidence" value="ECO:0007669"/>
    <property type="project" value="TreeGrafter"/>
</dbReference>
<dbReference type="PANTHER" id="PTHR11630:SF44">
    <property type="entry name" value="DNA REPLICATION LICENSING FACTOR MCM2"/>
    <property type="match status" value="1"/>
</dbReference>
<dbReference type="Pfam" id="PF00493">
    <property type="entry name" value="MCM"/>
    <property type="match status" value="1"/>
</dbReference>
<dbReference type="SMART" id="SM00350">
    <property type="entry name" value="MCM"/>
    <property type="match status" value="1"/>
</dbReference>
<dbReference type="GO" id="GO:1902975">
    <property type="term" value="P:mitotic DNA replication initiation"/>
    <property type="evidence" value="ECO:0007669"/>
    <property type="project" value="TreeGrafter"/>
</dbReference>
<evidence type="ECO:0000256" key="4">
    <source>
        <dbReference type="ARBA" id="ARBA00023125"/>
    </source>
</evidence>
<dbReference type="InterPro" id="IPR012340">
    <property type="entry name" value="NA-bd_OB-fold"/>
</dbReference>
<dbReference type="GO" id="GO:0032259">
    <property type="term" value="P:methylation"/>
    <property type="evidence" value="ECO:0007669"/>
    <property type="project" value="UniProtKB-KW"/>
</dbReference>
<comment type="catalytic activity">
    <reaction evidence="5">
        <text>ATP + H2O = ADP + phosphate + H(+)</text>
        <dbReference type="Rhea" id="RHEA:13065"/>
        <dbReference type="ChEBI" id="CHEBI:15377"/>
        <dbReference type="ChEBI" id="CHEBI:15378"/>
        <dbReference type="ChEBI" id="CHEBI:30616"/>
        <dbReference type="ChEBI" id="CHEBI:43474"/>
        <dbReference type="ChEBI" id="CHEBI:456216"/>
        <dbReference type="EC" id="3.6.4.12"/>
    </reaction>
</comment>
<feature type="domain" description="MCM OB" evidence="8">
    <location>
        <begin position="579"/>
        <end position="629"/>
    </location>
</feature>
<dbReference type="Proteomes" id="UP000289340">
    <property type="component" value="Chromosome 17"/>
</dbReference>
<dbReference type="InterPro" id="IPR001208">
    <property type="entry name" value="MCM_dom"/>
</dbReference>
<feature type="compositionally biased region" description="Basic and acidic residues" evidence="6">
    <location>
        <begin position="519"/>
        <end position="529"/>
    </location>
</feature>
<evidence type="ECO:0000259" key="9">
    <source>
        <dbReference type="Pfam" id="PF17855"/>
    </source>
</evidence>